<reference evidence="2 3" key="1">
    <citation type="submission" date="2019-07" db="EMBL/GenBank/DDBJ databases">
        <title>Full genome sequence of Luteimonas sp. Gr-4.</title>
        <authorList>
            <person name="Im W.-T."/>
        </authorList>
    </citation>
    <scope>NUCLEOTIDE SEQUENCE [LARGE SCALE GENOMIC DNA]</scope>
    <source>
        <strain evidence="2 3">Gr-4</strain>
    </source>
</reference>
<dbReference type="EMBL" id="CP042218">
    <property type="protein sequence ID" value="QDW66341.1"/>
    <property type="molecule type" value="Genomic_DNA"/>
</dbReference>
<feature type="signal peptide" evidence="1">
    <location>
        <begin position="1"/>
        <end position="25"/>
    </location>
</feature>
<evidence type="ECO:0000256" key="1">
    <source>
        <dbReference type="SAM" id="SignalP"/>
    </source>
</evidence>
<organism evidence="2 3">
    <name type="scientific">Luteimonas granuli</name>
    <dbReference type="NCBI Taxonomy" id="1176533"/>
    <lineage>
        <taxon>Bacteria</taxon>
        <taxon>Pseudomonadati</taxon>
        <taxon>Pseudomonadota</taxon>
        <taxon>Gammaproteobacteria</taxon>
        <taxon>Lysobacterales</taxon>
        <taxon>Lysobacteraceae</taxon>
        <taxon>Luteimonas</taxon>
    </lineage>
</organism>
<dbReference type="AlphaFoldDB" id="A0A518N332"/>
<sequence>MSKFNKASVIAVAIAAAIAAPAAYAVTASGATTTINSNQFGSATANVTVPDFSITADSSDVYLGRTAGYSVKVTLPAGVTINTLMTDANVEAAGNAESATLVTGTGTANSNTFTVLVVPDAGEAGDVGPPVVPARAAGTKVGEGFTVKGLSLKGVAGTLGAGGSLNATITVLDPTTGSTLGSTSGTLVKSAEGLSVKFTPNATAEKIDVGVGGTDTRKIFFVDDGATPAYGVGEGDAAIAFTGGSIDIAEATGVDAWLAALVAARATVTMTGDFSAYKALAAADQGDYYQAPVATLNGVTGTISTDGKTLTFTNVDLNGNDATGSATNSLELVLKGNGTTEIQPTAISVTAVIDPDGTGTAYRTTTVAGSLSPIEYNGAVVKLYNVNPASNQVQESLLRYTNPTAVPLNVTLTGVDDAGKASTGSATFTLPAYGSISLRSVEIENGSGKLAGSLGAPTSGKWIITATAEGSELIASGLNRSNSTGVISELNSEKGHNLPL</sequence>
<evidence type="ECO:0000313" key="3">
    <source>
        <dbReference type="Proteomes" id="UP000316584"/>
    </source>
</evidence>
<dbReference type="KEGG" id="lug:FPZ22_05065"/>
<protein>
    <submittedName>
        <fullName evidence="2">Uncharacterized protein</fullName>
    </submittedName>
</protein>
<feature type="chain" id="PRO_5021777348" evidence="1">
    <location>
        <begin position="26"/>
        <end position="500"/>
    </location>
</feature>
<dbReference type="OrthoDB" id="6054164at2"/>
<dbReference type="RefSeq" id="WP_144890995.1">
    <property type="nucleotide sequence ID" value="NZ_CP042218.1"/>
</dbReference>
<accession>A0A518N332</accession>
<proteinExistence type="predicted"/>
<dbReference type="Proteomes" id="UP000316584">
    <property type="component" value="Chromosome"/>
</dbReference>
<evidence type="ECO:0000313" key="2">
    <source>
        <dbReference type="EMBL" id="QDW66341.1"/>
    </source>
</evidence>
<gene>
    <name evidence="2" type="ORF">FPZ22_05065</name>
</gene>
<keyword evidence="3" id="KW-1185">Reference proteome</keyword>
<name>A0A518N332_9GAMM</name>
<keyword evidence="1" id="KW-0732">Signal</keyword>